<evidence type="ECO:0000313" key="3">
    <source>
        <dbReference type="EMBL" id="CDM70235.1"/>
    </source>
</evidence>
<dbReference type="PROSITE" id="PS01096">
    <property type="entry name" value="PPIC_PPIASE_1"/>
    <property type="match status" value="1"/>
</dbReference>
<dbReference type="PATRIC" id="fig|1216932.3.peg.3086"/>
<evidence type="ECO:0000259" key="2">
    <source>
        <dbReference type="PROSITE" id="PS50198"/>
    </source>
</evidence>
<dbReference type="eggNOG" id="COG0760">
    <property type="taxonomic scope" value="Bacteria"/>
</dbReference>
<feature type="domain" description="PpiC" evidence="2">
    <location>
        <begin position="113"/>
        <end position="203"/>
    </location>
</feature>
<dbReference type="InterPro" id="IPR046357">
    <property type="entry name" value="PPIase_dom_sf"/>
</dbReference>
<dbReference type="PROSITE" id="PS50198">
    <property type="entry name" value="PPIC_PPIASE_2"/>
    <property type="match status" value="1"/>
</dbReference>
<dbReference type="KEGG" id="clt:CM240_3118"/>
<gene>
    <name evidence="3" type="ORF">CM240_3118</name>
</gene>
<dbReference type="STRING" id="1216932.CM240_3118"/>
<proteinExistence type="predicted"/>
<keyword evidence="4" id="KW-1185">Reference proteome</keyword>
<dbReference type="RefSeq" id="WP_044040369.1">
    <property type="nucleotide sequence ID" value="NZ_HG917869.1"/>
</dbReference>
<organism evidence="3 4">
    <name type="scientific">Clostridium bornimense</name>
    <dbReference type="NCBI Taxonomy" id="1216932"/>
    <lineage>
        <taxon>Bacteria</taxon>
        <taxon>Bacillati</taxon>
        <taxon>Bacillota</taxon>
        <taxon>Clostridia</taxon>
        <taxon>Eubacteriales</taxon>
        <taxon>Clostridiaceae</taxon>
        <taxon>Clostridium</taxon>
    </lineage>
</organism>
<dbReference type="InterPro" id="IPR023058">
    <property type="entry name" value="PPIase_PpiC_CS"/>
</dbReference>
<dbReference type="SUPFAM" id="SSF109998">
    <property type="entry name" value="Triger factor/SurA peptide-binding domain-like"/>
    <property type="match status" value="1"/>
</dbReference>
<protein>
    <submittedName>
        <fullName evidence="3">Peptidil-prolyl cis-trans isomerase</fullName>
    </submittedName>
</protein>
<dbReference type="PANTHER" id="PTHR47245">
    <property type="entry name" value="PEPTIDYLPROLYL ISOMERASE"/>
    <property type="match status" value="1"/>
</dbReference>
<dbReference type="PANTHER" id="PTHR47245:SF2">
    <property type="entry name" value="PEPTIDYL-PROLYL CIS-TRANS ISOMERASE HP_0175-RELATED"/>
    <property type="match status" value="1"/>
</dbReference>
<dbReference type="Gene3D" id="3.10.50.40">
    <property type="match status" value="1"/>
</dbReference>
<dbReference type="HOGENOM" id="CLU_034646_1_2_9"/>
<dbReference type="InterPro" id="IPR050245">
    <property type="entry name" value="PrsA_foldase"/>
</dbReference>
<name>W6SK87_9CLOT</name>
<keyword evidence="1" id="KW-0697">Rotamase</keyword>
<dbReference type="OrthoDB" id="14196at2"/>
<evidence type="ECO:0000313" key="4">
    <source>
        <dbReference type="Proteomes" id="UP000019426"/>
    </source>
</evidence>
<dbReference type="SUPFAM" id="SSF54534">
    <property type="entry name" value="FKBP-like"/>
    <property type="match status" value="1"/>
</dbReference>
<dbReference type="GO" id="GO:0003755">
    <property type="term" value="F:peptidyl-prolyl cis-trans isomerase activity"/>
    <property type="evidence" value="ECO:0007669"/>
    <property type="project" value="UniProtKB-KW"/>
</dbReference>
<dbReference type="EMBL" id="HG917869">
    <property type="protein sequence ID" value="CDM70235.1"/>
    <property type="molecule type" value="Genomic_DNA"/>
</dbReference>
<dbReference type="Pfam" id="PF00639">
    <property type="entry name" value="Rotamase"/>
    <property type="match status" value="1"/>
</dbReference>
<dbReference type="Gene3D" id="1.10.8.1040">
    <property type="match status" value="1"/>
</dbReference>
<dbReference type="Proteomes" id="UP000019426">
    <property type="component" value="Chromosome M2/40_rep2"/>
</dbReference>
<dbReference type="InterPro" id="IPR027304">
    <property type="entry name" value="Trigger_fact/SurA_dom_sf"/>
</dbReference>
<sequence length="249" mass="28864">MDNKVLAIVKNKEIRETDIEELISKYPEGERKKLSTEEGRRKLLDKLISCEVMYDYAIDENLQETIEYKKQLEEAEKGILTEMAINKSMGKVDITEEDALNYYNNNIEKFYVSDTVSIKQILVDTLEEALKIRGELMEEVINFSDAALKYSMCPSSINGGSLGTFKRGQLIKSIEEKAFNCKLGEILGPIETEYGFHLVVTEDYKEGYKQEFDDVKKDLVNELKKKEQMKNYKSLVEKINKKYKVQKFV</sequence>
<accession>W6SK87</accession>
<dbReference type="AlphaFoldDB" id="W6SK87"/>
<evidence type="ECO:0000256" key="1">
    <source>
        <dbReference type="PROSITE-ProRule" id="PRU00278"/>
    </source>
</evidence>
<reference evidence="3 4" key="1">
    <citation type="submission" date="2013-11" db="EMBL/GenBank/DDBJ databases">
        <title>Complete genome sequence of Clostridum sp. M2/40.</title>
        <authorList>
            <person name="Wibberg D."/>
            <person name="Puehler A."/>
            <person name="Schlueter A."/>
        </authorList>
    </citation>
    <scope>NUCLEOTIDE SEQUENCE [LARGE SCALE GENOMIC DNA]</scope>
    <source>
        <strain evidence="4">M2/40</strain>
    </source>
</reference>
<keyword evidence="1 3" id="KW-0413">Isomerase</keyword>
<dbReference type="InterPro" id="IPR000297">
    <property type="entry name" value="PPIase_PpiC"/>
</dbReference>